<name>A0A067M4Y6_BOTB1</name>
<accession>A0A067M4Y6</accession>
<feature type="compositionally biased region" description="Low complexity" evidence="1">
    <location>
        <begin position="229"/>
        <end position="240"/>
    </location>
</feature>
<dbReference type="InParanoid" id="A0A067M4Y6"/>
<dbReference type="AlphaFoldDB" id="A0A067M4Y6"/>
<sequence length="311" mass="34053">MLAFLSSAAPVPLSKSERSGRFDPFALEPSAPQAPQTEHQKSSVVAEELGIRHPRPRYATHVSPQIIAHFESVAQANENLRASAEFLLPPNPPTETWILAEDTIHHLFEHPHEELDPLDSISQCGSPDSTNPYTPSIFNFGYMEPEPAPPSPMSHYSSLTEYFYNAMPYGIPLRTSSRAHRSSATRGAFVFEDGSRPTNTEATPLYDLHSSGSAEPLPGTPDRVHDSSSGESSPESMSSELPDEIIVYEPPAPGAPTLHEETIVLNSKTRDMTTTHGNLYCATWLLYEHGRVSTFKSTGPSYPCLGIAARL</sequence>
<evidence type="ECO:0000313" key="2">
    <source>
        <dbReference type="EMBL" id="KDQ10629.1"/>
    </source>
</evidence>
<dbReference type="Proteomes" id="UP000027195">
    <property type="component" value="Unassembled WGS sequence"/>
</dbReference>
<feature type="region of interest" description="Disordered" evidence="1">
    <location>
        <begin position="188"/>
        <end position="240"/>
    </location>
</feature>
<dbReference type="EMBL" id="KL198065">
    <property type="protein sequence ID" value="KDQ10629.1"/>
    <property type="molecule type" value="Genomic_DNA"/>
</dbReference>
<evidence type="ECO:0000256" key="1">
    <source>
        <dbReference type="SAM" id="MobiDB-lite"/>
    </source>
</evidence>
<feature type="region of interest" description="Disordered" evidence="1">
    <location>
        <begin position="1"/>
        <end position="42"/>
    </location>
</feature>
<protein>
    <submittedName>
        <fullName evidence="2">Uncharacterized protein</fullName>
    </submittedName>
</protein>
<organism evidence="2 3">
    <name type="scientific">Botryobasidium botryosum (strain FD-172 SS1)</name>
    <dbReference type="NCBI Taxonomy" id="930990"/>
    <lineage>
        <taxon>Eukaryota</taxon>
        <taxon>Fungi</taxon>
        <taxon>Dikarya</taxon>
        <taxon>Basidiomycota</taxon>
        <taxon>Agaricomycotina</taxon>
        <taxon>Agaricomycetes</taxon>
        <taxon>Cantharellales</taxon>
        <taxon>Botryobasidiaceae</taxon>
        <taxon>Botryobasidium</taxon>
    </lineage>
</organism>
<dbReference type="HOGENOM" id="CLU_894263_0_0_1"/>
<gene>
    <name evidence="2" type="ORF">BOTBODRAFT_190295</name>
</gene>
<reference evidence="3" key="1">
    <citation type="journal article" date="2014" name="Proc. Natl. Acad. Sci. U.S.A.">
        <title>Extensive sampling of basidiomycete genomes demonstrates inadequacy of the white-rot/brown-rot paradigm for wood decay fungi.</title>
        <authorList>
            <person name="Riley R."/>
            <person name="Salamov A.A."/>
            <person name="Brown D.W."/>
            <person name="Nagy L.G."/>
            <person name="Floudas D."/>
            <person name="Held B.W."/>
            <person name="Levasseur A."/>
            <person name="Lombard V."/>
            <person name="Morin E."/>
            <person name="Otillar R."/>
            <person name="Lindquist E.A."/>
            <person name="Sun H."/>
            <person name="LaButti K.M."/>
            <person name="Schmutz J."/>
            <person name="Jabbour D."/>
            <person name="Luo H."/>
            <person name="Baker S.E."/>
            <person name="Pisabarro A.G."/>
            <person name="Walton J.D."/>
            <person name="Blanchette R.A."/>
            <person name="Henrissat B."/>
            <person name="Martin F."/>
            <person name="Cullen D."/>
            <person name="Hibbett D.S."/>
            <person name="Grigoriev I.V."/>
        </authorList>
    </citation>
    <scope>NUCLEOTIDE SEQUENCE [LARGE SCALE GENOMIC DNA]</scope>
    <source>
        <strain evidence="3">FD-172 SS1</strain>
    </source>
</reference>
<proteinExistence type="predicted"/>
<evidence type="ECO:0000313" key="3">
    <source>
        <dbReference type="Proteomes" id="UP000027195"/>
    </source>
</evidence>
<keyword evidence="3" id="KW-1185">Reference proteome</keyword>